<protein>
    <submittedName>
        <fullName evidence="1">Uncharacterized protein</fullName>
    </submittedName>
</protein>
<accession>A0A3E0DWI7</accession>
<proteinExistence type="predicted"/>
<gene>
    <name evidence="1" type="ORF">C8P67_1259</name>
</gene>
<evidence type="ECO:0000313" key="2">
    <source>
        <dbReference type="Proteomes" id="UP000257136"/>
    </source>
</evidence>
<sequence length="187" mass="21726">MRKILKITGIYLLLIILDFSCAPPEHVLINGIEFNSATIKDRKDQREFNNYVETSVFKNDIVFIISENLETVASLNLRLTEKCYATTFAKTYDNSILEESFSLKLNKDFTYGNVLISANQNLFEIPEIRNQISIFQTNQSFGDKIIEFSHSFINDAIFSNEVYQVEFECKTTDNRLFNKVIEVKFEN</sequence>
<keyword evidence="2" id="KW-1185">Reference proteome</keyword>
<evidence type="ECO:0000313" key="1">
    <source>
        <dbReference type="EMBL" id="REG90442.1"/>
    </source>
</evidence>
<dbReference type="RefSeq" id="WP_115815233.1">
    <property type="nucleotide sequence ID" value="NZ_QUNI01000025.1"/>
</dbReference>
<dbReference type="OrthoDB" id="9823554at2"/>
<dbReference type="Proteomes" id="UP000257136">
    <property type="component" value="Unassembled WGS sequence"/>
</dbReference>
<reference evidence="1 2" key="1">
    <citation type="submission" date="2018-08" db="EMBL/GenBank/DDBJ databases">
        <title>Genomic Encyclopedia of Archaeal and Bacterial Type Strains, Phase II (KMG-II): from individual species to whole genera.</title>
        <authorList>
            <person name="Goeker M."/>
        </authorList>
    </citation>
    <scope>NUCLEOTIDE SEQUENCE [LARGE SCALE GENOMIC DNA]</scope>
    <source>
        <strain evidence="1 2">DSM 100880</strain>
    </source>
</reference>
<name>A0A3E0DWI7_9FLAO</name>
<comment type="caution">
    <text evidence="1">The sequence shown here is derived from an EMBL/GenBank/DDBJ whole genome shotgun (WGS) entry which is preliminary data.</text>
</comment>
<dbReference type="AlphaFoldDB" id="A0A3E0DWI7"/>
<organism evidence="1 2">
    <name type="scientific">Flavobacterium aquicola</name>
    <dbReference type="NCBI Taxonomy" id="1682742"/>
    <lineage>
        <taxon>Bacteria</taxon>
        <taxon>Pseudomonadati</taxon>
        <taxon>Bacteroidota</taxon>
        <taxon>Flavobacteriia</taxon>
        <taxon>Flavobacteriales</taxon>
        <taxon>Flavobacteriaceae</taxon>
        <taxon>Flavobacterium</taxon>
    </lineage>
</organism>
<dbReference type="EMBL" id="QUNI01000025">
    <property type="protein sequence ID" value="REG90442.1"/>
    <property type="molecule type" value="Genomic_DNA"/>
</dbReference>